<dbReference type="Proteomes" id="UP000310189">
    <property type="component" value="Unassembled WGS sequence"/>
</dbReference>
<evidence type="ECO:0000313" key="3">
    <source>
        <dbReference type="Proteomes" id="UP000310189"/>
    </source>
</evidence>
<keyword evidence="3" id="KW-1185">Reference proteome</keyword>
<dbReference type="OrthoDB" id="3355242at2759"/>
<dbReference type="AlphaFoldDB" id="A0A4T0FPF2"/>
<proteinExistence type="predicted"/>
<dbReference type="EMBL" id="SPNW01000018">
    <property type="protein sequence ID" value="TIA90577.1"/>
    <property type="molecule type" value="Genomic_DNA"/>
</dbReference>
<feature type="compositionally biased region" description="Polar residues" evidence="1">
    <location>
        <begin position="1"/>
        <end position="20"/>
    </location>
</feature>
<feature type="compositionally biased region" description="Basic and acidic residues" evidence="1">
    <location>
        <begin position="43"/>
        <end position="52"/>
    </location>
</feature>
<protein>
    <submittedName>
        <fullName evidence="2">Uncharacterized protein</fullName>
    </submittedName>
</protein>
<feature type="region of interest" description="Disordered" evidence="1">
    <location>
        <begin position="126"/>
        <end position="325"/>
    </location>
</feature>
<evidence type="ECO:0000313" key="2">
    <source>
        <dbReference type="EMBL" id="TIA90577.1"/>
    </source>
</evidence>
<comment type="caution">
    <text evidence="2">The sequence shown here is derived from an EMBL/GenBank/DDBJ whole genome shotgun (WGS) entry which is preliminary data.</text>
</comment>
<sequence>MMISRSVRTSLSTRAFTSTARALANRPEDVESHSHSPWQSTIKEGEEKKEYPGLKPGDGAAQEELGPASADQIGGKRDGHARAGEKHDAPEPGLKDKFKKALGLANDADSKKGRTFATLASRQFSTSAYTAKQANEPKEETNTEQSGHIHHKESPEQPLHAADNVGKPARYNDAIANEEGVHGGARGGYVHGVNSEQAENNSTSSAYPTNDGVGLKNFPAADLDAVKPSGAVPGSSTIPEPLPESIRESVTRTTDPDALGSSNRLRHGQAPGRDFNEEGSNMNDVPRERVESSSPEAARGVNLPPPPRTQAELDTLHPGRKNPPK</sequence>
<accession>A0A4T0FPF2</accession>
<organism evidence="2 3">
    <name type="scientific">Wallemia hederae</name>
    <dbReference type="NCBI Taxonomy" id="1540922"/>
    <lineage>
        <taxon>Eukaryota</taxon>
        <taxon>Fungi</taxon>
        <taxon>Dikarya</taxon>
        <taxon>Basidiomycota</taxon>
        <taxon>Wallemiomycotina</taxon>
        <taxon>Wallemiomycetes</taxon>
        <taxon>Wallemiales</taxon>
        <taxon>Wallemiaceae</taxon>
        <taxon>Wallemia</taxon>
    </lineage>
</organism>
<feature type="compositionally biased region" description="Basic and acidic residues" evidence="1">
    <location>
        <begin position="74"/>
        <end position="96"/>
    </location>
</feature>
<gene>
    <name evidence="2" type="ORF">E3P99_01521</name>
</gene>
<evidence type="ECO:0000256" key="1">
    <source>
        <dbReference type="SAM" id="MobiDB-lite"/>
    </source>
</evidence>
<feature type="compositionally biased region" description="Polar residues" evidence="1">
    <location>
        <begin position="194"/>
        <end position="208"/>
    </location>
</feature>
<feature type="region of interest" description="Disordered" evidence="1">
    <location>
        <begin position="1"/>
        <end position="98"/>
    </location>
</feature>
<reference evidence="2 3" key="1">
    <citation type="submission" date="2019-03" db="EMBL/GenBank/DDBJ databases">
        <title>Sequencing 23 genomes of Wallemia ichthyophaga.</title>
        <authorList>
            <person name="Gostincar C."/>
        </authorList>
    </citation>
    <scope>NUCLEOTIDE SEQUENCE [LARGE SCALE GENOMIC DNA]</scope>
    <source>
        <strain evidence="2 3">EXF-5753</strain>
    </source>
</reference>
<name>A0A4T0FPF2_9BASI</name>